<dbReference type="InterPro" id="IPR001130">
    <property type="entry name" value="TatD-like"/>
</dbReference>
<name>A0A380P9S4_WEIVI</name>
<organism evidence="1 2">
    <name type="scientific">Weissella viridescens</name>
    <name type="common">Lactobacillus viridescens</name>
    <dbReference type="NCBI Taxonomy" id="1629"/>
    <lineage>
        <taxon>Bacteria</taxon>
        <taxon>Bacillati</taxon>
        <taxon>Bacillota</taxon>
        <taxon>Bacilli</taxon>
        <taxon>Lactobacillales</taxon>
        <taxon>Lactobacillaceae</taxon>
        <taxon>Weissella</taxon>
    </lineage>
</organism>
<evidence type="ECO:0000313" key="1">
    <source>
        <dbReference type="EMBL" id="SUP61648.1"/>
    </source>
</evidence>
<dbReference type="Proteomes" id="UP000254621">
    <property type="component" value="Unassembled WGS sequence"/>
</dbReference>
<dbReference type="SUPFAM" id="SSF51556">
    <property type="entry name" value="Metallo-dependent hydrolases"/>
    <property type="match status" value="1"/>
</dbReference>
<dbReference type="InterPro" id="IPR032466">
    <property type="entry name" value="Metal_Hydrolase"/>
</dbReference>
<dbReference type="AlphaFoldDB" id="A0A380P9S4"/>
<protein>
    <submittedName>
        <fullName evidence="1">TatD related DNase</fullName>
    </submittedName>
</protein>
<dbReference type="EMBL" id="UHIV01000009">
    <property type="protein sequence ID" value="SUP61648.1"/>
    <property type="molecule type" value="Genomic_DNA"/>
</dbReference>
<accession>A0A380P9S4</accession>
<proteinExistence type="predicted"/>
<dbReference type="Gene3D" id="3.20.20.140">
    <property type="entry name" value="Metal-dependent hydrolases"/>
    <property type="match status" value="1"/>
</dbReference>
<evidence type="ECO:0000313" key="2">
    <source>
        <dbReference type="Proteomes" id="UP000254621"/>
    </source>
</evidence>
<sequence>MAILRDQLNDDTVVGLGEMGLDYHWEDNPAPEVQKQLLRHNWTWPVKHICQ</sequence>
<reference evidence="1 2" key="1">
    <citation type="submission" date="2018-06" db="EMBL/GenBank/DDBJ databases">
        <authorList>
            <consortium name="Pathogen Informatics"/>
            <person name="Doyle S."/>
        </authorList>
    </citation>
    <scope>NUCLEOTIDE SEQUENCE [LARGE SCALE GENOMIC DNA]</scope>
    <source>
        <strain evidence="1 2">NCTC13645</strain>
    </source>
</reference>
<dbReference type="Pfam" id="PF01026">
    <property type="entry name" value="TatD_DNase"/>
    <property type="match status" value="1"/>
</dbReference>
<gene>
    <name evidence="1" type="ORF">NCTC13645_02815</name>
</gene>
<dbReference type="GO" id="GO:0016788">
    <property type="term" value="F:hydrolase activity, acting on ester bonds"/>
    <property type="evidence" value="ECO:0007669"/>
    <property type="project" value="InterPro"/>
</dbReference>